<reference evidence="8" key="1">
    <citation type="submission" date="2021-12" db="EMBL/GenBank/DDBJ databases">
        <title>Discovery of the Pendulisporaceae a myxobacterial family with distinct sporulation behavior and unique specialized metabolism.</title>
        <authorList>
            <person name="Garcia R."/>
            <person name="Popoff A."/>
            <person name="Bader C.D."/>
            <person name="Loehr J."/>
            <person name="Walesch S."/>
            <person name="Walt C."/>
            <person name="Boldt J."/>
            <person name="Bunk B."/>
            <person name="Haeckl F.J.F.P.J."/>
            <person name="Gunesch A.P."/>
            <person name="Birkelbach J."/>
            <person name="Nuebel U."/>
            <person name="Pietschmann T."/>
            <person name="Bach T."/>
            <person name="Mueller R."/>
        </authorList>
    </citation>
    <scope>NUCLEOTIDE SEQUENCE</scope>
    <source>
        <strain evidence="8">MSr11367</strain>
    </source>
</reference>
<sequence length="820" mass="88424">MLEDDALGWNLGRYTLHGEIASGGMASVHIGRMVASAGFSKVVAIKRLHEEFASDPDFVTMFLDEARLAARVHHPNVVQPLDVIAEGGEVFLVMEYVRGETLAKLQRILRPLGERVPPAVAGAIVVGVLHGLHAAHEAKSELGEPLGIVHRDISPQNVLVGTDGTARVLDFGIAKATDRAHHTREGDLKGKIAYMAPEQLAGETELDRRTDIFAAAVVLWELLTGRRLYESESQPTLLTRTRTGTIPPPSRFAPDVPEAVDDVVRKALSRAREDRFSSARAMAIALEIAMPLATPSTVGEWVEEVAQESLLRRATRIAEIEQGARSPESVREQAHALLQELQLTRTRDRRSMVPAPRSSNGSTDDSSPMLLEDSAILVEPLSPIPENVPSAPATAPAIPEVMPGAFADTEPQLDVRRLSTRKYVAIAAVFGLLTLGLLALLLPMFVKRSYVNAAAKRGITLQVDSMDLSFRRVRLLGCGATFPGMPGVMVRAEVLDFAATEDGTNALTVEQPEITLDGAYVPTLDALELYLEKHPLPEGDSGLDRMAVNGGQLTWTKAFGENTRLELEGIRGETMRANERPLGEDYTFEAQRIAVQMPIGSFGPWRGTLTRTAASLVANVTLGANAGEPSTVTYMEQGVNGPASVTTFEAKIPRTAVDRVGIPKALLGAAANDALQIEGTVRGVRERTKFEVQSAFALHGSPNVRFQGRVLGNPRAALEIDGGVVTYGAFRGRLWGGATFTHEGLRIEGAWKSAPRPCIGAHDPEPEITVPELAADVQGLERAVAATTLPHQTSMGGRFVFDTRDLAQTRVTAQSSNHCD</sequence>
<protein>
    <submittedName>
        <fullName evidence="8">Serine/threonine protein kinase</fullName>
    </submittedName>
</protein>
<organism evidence="8 9">
    <name type="scientific">Pendulispora rubella</name>
    <dbReference type="NCBI Taxonomy" id="2741070"/>
    <lineage>
        <taxon>Bacteria</taxon>
        <taxon>Pseudomonadati</taxon>
        <taxon>Myxococcota</taxon>
        <taxon>Myxococcia</taxon>
        <taxon>Myxococcales</taxon>
        <taxon>Sorangiineae</taxon>
        <taxon>Pendulisporaceae</taxon>
        <taxon>Pendulispora</taxon>
    </lineage>
</organism>
<dbReference type="InterPro" id="IPR008266">
    <property type="entry name" value="Tyr_kinase_AS"/>
</dbReference>
<keyword evidence="6" id="KW-0812">Transmembrane</keyword>
<dbReference type="PROSITE" id="PS50011">
    <property type="entry name" value="PROTEIN_KINASE_DOM"/>
    <property type="match status" value="1"/>
</dbReference>
<evidence type="ECO:0000256" key="5">
    <source>
        <dbReference type="SAM" id="MobiDB-lite"/>
    </source>
</evidence>
<dbReference type="PANTHER" id="PTHR43289:SF6">
    <property type="entry name" value="SERINE_THREONINE-PROTEIN KINASE NEKL-3"/>
    <property type="match status" value="1"/>
</dbReference>
<keyword evidence="3 8" id="KW-0418">Kinase</keyword>
<evidence type="ECO:0000256" key="1">
    <source>
        <dbReference type="ARBA" id="ARBA00022679"/>
    </source>
</evidence>
<feature type="region of interest" description="Disordered" evidence="5">
    <location>
        <begin position="340"/>
        <end position="368"/>
    </location>
</feature>
<evidence type="ECO:0000256" key="2">
    <source>
        <dbReference type="ARBA" id="ARBA00022741"/>
    </source>
</evidence>
<proteinExistence type="predicted"/>
<feature type="compositionally biased region" description="Polar residues" evidence="5">
    <location>
        <begin position="357"/>
        <end position="366"/>
    </location>
</feature>
<dbReference type="CDD" id="cd14014">
    <property type="entry name" value="STKc_PknB_like"/>
    <property type="match status" value="1"/>
</dbReference>
<dbReference type="RefSeq" id="WP_394837168.1">
    <property type="nucleotide sequence ID" value="NZ_CP089929.1"/>
</dbReference>
<keyword evidence="2" id="KW-0547">Nucleotide-binding</keyword>
<evidence type="ECO:0000259" key="7">
    <source>
        <dbReference type="PROSITE" id="PS50011"/>
    </source>
</evidence>
<dbReference type="EMBL" id="CP089983">
    <property type="protein sequence ID" value="WXB07506.1"/>
    <property type="molecule type" value="Genomic_DNA"/>
</dbReference>
<evidence type="ECO:0000256" key="3">
    <source>
        <dbReference type="ARBA" id="ARBA00022777"/>
    </source>
</evidence>
<evidence type="ECO:0000313" key="9">
    <source>
        <dbReference type="Proteomes" id="UP001374803"/>
    </source>
</evidence>
<gene>
    <name evidence="8" type="ORF">LVJ94_09700</name>
</gene>
<feature type="domain" description="Protein kinase" evidence="7">
    <location>
        <begin position="14"/>
        <end position="293"/>
    </location>
</feature>
<dbReference type="InterPro" id="IPR011009">
    <property type="entry name" value="Kinase-like_dom_sf"/>
</dbReference>
<dbReference type="PANTHER" id="PTHR43289">
    <property type="entry name" value="MITOGEN-ACTIVATED PROTEIN KINASE KINASE KINASE 20-RELATED"/>
    <property type="match status" value="1"/>
</dbReference>
<dbReference type="Gene3D" id="3.30.200.20">
    <property type="entry name" value="Phosphorylase Kinase, domain 1"/>
    <property type="match status" value="1"/>
</dbReference>
<dbReference type="Proteomes" id="UP001374803">
    <property type="component" value="Chromosome"/>
</dbReference>
<name>A0ABZ2L9A6_9BACT</name>
<dbReference type="GO" id="GO:0004674">
    <property type="term" value="F:protein serine/threonine kinase activity"/>
    <property type="evidence" value="ECO:0007669"/>
    <property type="project" value="UniProtKB-KW"/>
</dbReference>
<feature type="transmembrane region" description="Helical" evidence="6">
    <location>
        <begin position="423"/>
        <end position="446"/>
    </location>
</feature>
<keyword evidence="6" id="KW-1133">Transmembrane helix</keyword>
<dbReference type="Pfam" id="PF00069">
    <property type="entry name" value="Pkinase"/>
    <property type="match status" value="1"/>
</dbReference>
<keyword evidence="4" id="KW-0067">ATP-binding</keyword>
<keyword evidence="9" id="KW-1185">Reference proteome</keyword>
<keyword evidence="6" id="KW-0472">Membrane</keyword>
<keyword evidence="1" id="KW-0808">Transferase</keyword>
<dbReference type="Gene3D" id="1.10.510.10">
    <property type="entry name" value="Transferase(Phosphotransferase) domain 1"/>
    <property type="match status" value="1"/>
</dbReference>
<dbReference type="PROSITE" id="PS00109">
    <property type="entry name" value="PROTEIN_KINASE_TYR"/>
    <property type="match status" value="1"/>
</dbReference>
<evidence type="ECO:0000256" key="6">
    <source>
        <dbReference type="SAM" id="Phobius"/>
    </source>
</evidence>
<evidence type="ECO:0000313" key="8">
    <source>
        <dbReference type="EMBL" id="WXB07506.1"/>
    </source>
</evidence>
<accession>A0ABZ2L9A6</accession>
<evidence type="ECO:0000256" key="4">
    <source>
        <dbReference type="ARBA" id="ARBA00022840"/>
    </source>
</evidence>
<dbReference type="InterPro" id="IPR000719">
    <property type="entry name" value="Prot_kinase_dom"/>
</dbReference>
<dbReference type="SUPFAM" id="SSF56112">
    <property type="entry name" value="Protein kinase-like (PK-like)"/>
    <property type="match status" value="1"/>
</dbReference>
<keyword evidence="8" id="KW-0723">Serine/threonine-protein kinase</keyword>